<dbReference type="NCBIfam" id="NF008750">
    <property type="entry name" value="PRK11784.1-2"/>
    <property type="match status" value="1"/>
</dbReference>
<evidence type="ECO:0000259" key="2">
    <source>
        <dbReference type="PROSITE" id="PS50206"/>
    </source>
</evidence>
<gene>
    <name evidence="3" type="ORF">SY85_15905</name>
</gene>
<dbReference type="SUPFAM" id="SSF52821">
    <property type="entry name" value="Rhodanese/Cell cycle control phosphatase"/>
    <property type="match status" value="1"/>
</dbReference>
<dbReference type="InterPro" id="IPR058840">
    <property type="entry name" value="AAA_SelU"/>
</dbReference>
<dbReference type="GO" id="GO:0043828">
    <property type="term" value="F:tRNA 2-selenouridine synthase activity"/>
    <property type="evidence" value="ECO:0007669"/>
    <property type="project" value="InterPro"/>
</dbReference>
<evidence type="ECO:0000313" key="3">
    <source>
        <dbReference type="EMBL" id="ANE53535.1"/>
    </source>
</evidence>
<dbReference type="EMBL" id="CP011390">
    <property type="protein sequence ID" value="ANE53535.1"/>
    <property type="molecule type" value="Genomic_DNA"/>
</dbReference>
<dbReference type="AlphaFoldDB" id="A0A172U2I3"/>
<dbReference type="Gene3D" id="3.40.250.10">
    <property type="entry name" value="Rhodanese-like domain"/>
    <property type="match status" value="1"/>
</dbReference>
<keyword evidence="1" id="KW-0711">Selenium</keyword>
<dbReference type="Pfam" id="PF00581">
    <property type="entry name" value="Rhodanese"/>
    <property type="match status" value="1"/>
</dbReference>
<dbReference type="InterPro" id="IPR027417">
    <property type="entry name" value="P-loop_NTPase"/>
</dbReference>
<dbReference type="InterPro" id="IPR001763">
    <property type="entry name" value="Rhodanese-like_dom"/>
</dbReference>
<accession>A0A172U2I3</accession>
<evidence type="ECO:0000256" key="1">
    <source>
        <dbReference type="ARBA" id="ARBA00023266"/>
    </source>
</evidence>
<proteinExistence type="predicted"/>
<evidence type="ECO:0000313" key="4">
    <source>
        <dbReference type="Proteomes" id="UP000077177"/>
    </source>
</evidence>
<dbReference type="PATRIC" id="fig|1492898.3.peg.3457"/>
<feature type="domain" description="Rhodanese" evidence="2">
    <location>
        <begin position="7"/>
        <end position="145"/>
    </location>
</feature>
<keyword evidence="4" id="KW-1185">Reference proteome</keyword>
<dbReference type="SUPFAM" id="SSF52540">
    <property type="entry name" value="P-loop containing nucleoside triphosphate hydrolases"/>
    <property type="match status" value="1"/>
</dbReference>
<reference evidence="3 4" key="2">
    <citation type="journal article" date="2016" name="Int. J. Syst. Evol. Microbiol.">
        <title>Flavisolibacter tropicus sp. nov., isolated from tropical soil.</title>
        <authorList>
            <person name="Lee J.J."/>
            <person name="Kang M.S."/>
            <person name="Kim G.S."/>
            <person name="Lee C.S."/>
            <person name="Lim S."/>
            <person name="Lee J."/>
            <person name="Roh S.H."/>
            <person name="Kang H."/>
            <person name="Ha J.M."/>
            <person name="Bae S."/>
            <person name="Jung H.Y."/>
            <person name="Kim M.K."/>
        </authorList>
    </citation>
    <scope>NUCLEOTIDE SEQUENCE [LARGE SCALE GENOMIC DNA]</scope>
    <source>
        <strain evidence="3 4">LCS9</strain>
    </source>
</reference>
<dbReference type="PROSITE" id="PS50206">
    <property type="entry name" value="RHODANESE_3"/>
    <property type="match status" value="1"/>
</dbReference>
<dbReference type="Pfam" id="PF26341">
    <property type="entry name" value="AAA_SelU"/>
    <property type="match status" value="1"/>
</dbReference>
<dbReference type="InterPro" id="IPR036873">
    <property type="entry name" value="Rhodanese-like_dom_sf"/>
</dbReference>
<dbReference type="STRING" id="1492898.SY85_15905"/>
<name>A0A172U2I3_9BACT</name>
<organism evidence="3 4">
    <name type="scientific">Flavisolibacter tropicus</name>
    <dbReference type="NCBI Taxonomy" id="1492898"/>
    <lineage>
        <taxon>Bacteria</taxon>
        <taxon>Pseudomonadati</taxon>
        <taxon>Bacteroidota</taxon>
        <taxon>Chitinophagia</taxon>
        <taxon>Chitinophagales</taxon>
        <taxon>Chitinophagaceae</taxon>
        <taxon>Flavisolibacter</taxon>
    </lineage>
</organism>
<reference evidence="4" key="1">
    <citation type="submission" date="2015-01" db="EMBL/GenBank/DDBJ databases">
        <title>Flavisolibacter sp./LCS9/ whole genome sequencing.</title>
        <authorList>
            <person name="Kim M.K."/>
            <person name="Srinivasan S."/>
            <person name="Lee J.-J."/>
        </authorList>
    </citation>
    <scope>NUCLEOTIDE SEQUENCE [LARGE SCALE GENOMIC DNA]</scope>
    <source>
        <strain evidence="4">LCS9</strain>
    </source>
</reference>
<dbReference type="KEGG" id="fla:SY85_15905"/>
<sequence length="357" mass="40471">MTSFLQQHVNHLTIDVRSPKEYEHAHMPGAVSVPIFDNEERKIIGTIYKQQSQKLAIKKGLEFFGPKMRGIVEKVEEILDCRLQIADSEKQSPIANRQSELFIYCWRGGMRSGAMAWLLQLYGFKVHLLAGGYKSYRRWALEQLAAPHDLKILGGYTGSGKTEVLNQLEAEGACAIDLEELARHKGSAFGNMEQVPQPSQEMFENLLAYALYEQYTKPGATPSIWIEDESQRIGLTNIPQPFWLTMRRSPLYFLDIPFEERLTHLVKEYGGYPKEALAEGIQRIAKRLGGLEVKNALQYLEEGNINDCFSILLKYYDKLYLKGLHNRSDLSSLLTKINCSAVTNSNATALLTPYSTV</sequence>
<dbReference type="NCBIfam" id="TIGR03167">
    <property type="entry name" value="tRNA_sel_U_synt"/>
    <property type="match status" value="1"/>
</dbReference>
<dbReference type="InterPro" id="IPR017582">
    <property type="entry name" value="SelU"/>
</dbReference>
<dbReference type="Proteomes" id="UP000077177">
    <property type="component" value="Chromosome"/>
</dbReference>
<dbReference type="SMART" id="SM00450">
    <property type="entry name" value="RHOD"/>
    <property type="match status" value="1"/>
</dbReference>
<dbReference type="PANTHER" id="PTHR30401:SF0">
    <property type="entry name" value="TRNA 2-SELENOURIDINE SYNTHASE"/>
    <property type="match status" value="1"/>
</dbReference>
<dbReference type="PANTHER" id="PTHR30401">
    <property type="entry name" value="TRNA 2-SELENOURIDINE SYNTHASE"/>
    <property type="match status" value="1"/>
</dbReference>
<dbReference type="GO" id="GO:0002098">
    <property type="term" value="P:tRNA wobble uridine modification"/>
    <property type="evidence" value="ECO:0007669"/>
    <property type="project" value="InterPro"/>
</dbReference>
<protein>
    <recommendedName>
        <fullName evidence="2">Rhodanese domain-containing protein</fullName>
    </recommendedName>
</protein>